<keyword evidence="3" id="KW-1185">Reference proteome</keyword>
<organism evidence="2 3">
    <name type="scientific">Ureibacillus suwonensis</name>
    <dbReference type="NCBI Taxonomy" id="313007"/>
    <lineage>
        <taxon>Bacteria</taxon>
        <taxon>Bacillati</taxon>
        <taxon>Bacillota</taxon>
        <taxon>Bacilli</taxon>
        <taxon>Bacillales</taxon>
        <taxon>Caryophanaceae</taxon>
        <taxon>Ureibacillus</taxon>
    </lineage>
</organism>
<sequence length="145" mass="16355">MNKQPFITEEHLKRRKIFRILGPIVLGFGILCIVIALVDFLTLDMFEEPKYFGLFFLGIPLTAVGFTLSSLGYGSEIAKYQTREMAPVVKDTFNYLAEETKDGVETIARAMQKGTSSVVEAKQCHYCKELNKIDAKFCNKCGRSL</sequence>
<dbReference type="Proteomes" id="UP001595978">
    <property type="component" value="Unassembled WGS sequence"/>
</dbReference>
<feature type="transmembrane region" description="Helical" evidence="1">
    <location>
        <begin position="20"/>
        <end position="40"/>
    </location>
</feature>
<evidence type="ECO:0000256" key="1">
    <source>
        <dbReference type="SAM" id="Phobius"/>
    </source>
</evidence>
<accession>A0ABW0R7L5</accession>
<evidence type="ECO:0000313" key="2">
    <source>
        <dbReference type="EMBL" id="MFC5540496.1"/>
    </source>
</evidence>
<reference evidence="3" key="1">
    <citation type="journal article" date="2019" name="Int. J. Syst. Evol. Microbiol.">
        <title>The Global Catalogue of Microorganisms (GCM) 10K type strain sequencing project: providing services to taxonomists for standard genome sequencing and annotation.</title>
        <authorList>
            <consortium name="The Broad Institute Genomics Platform"/>
            <consortium name="The Broad Institute Genome Sequencing Center for Infectious Disease"/>
            <person name="Wu L."/>
            <person name="Ma J."/>
        </authorList>
    </citation>
    <scope>NUCLEOTIDE SEQUENCE [LARGE SCALE GENOMIC DNA]</scope>
    <source>
        <strain evidence="3">CCUG 56331</strain>
    </source>
</reference>
<proteinExistence type="predicted"/>
<evidence type="ECO:0000313" key="3">
    <source>
        <dbReference type="Proteomes" id="UP001595978"/>
    </source>
</evidence>
<name>A0ABW0R7L5_9BACL</name>
<keyword evidence="1" id="KW-0812">Transmembrane</keyword>
<keyword evidence="1" id="KW-1133">Transmembrane helix</keyword>
<dbReference type="EMBL" id="JBHSNQ010000016">
    <property type="protein sequence ID" value="MFC5540496.1"/>
    <property type="molecule type" value="Genomic_DNA"/>
</dbReference>
<evidence type="ECO:0008006" key="4">
    <source>
        <dbReference type="Google" id="ProtNLM"/>
    </source>
</evidence>
<comment type="caution">
    <text evidence="2">The sequence shown here is derived from an EMBL/GenBank/DDBJ whole genome shotgun (WGS) entry which is preliminary data.</text>
</comment>
<keyword evidence="1" id="KW-0472">Membrane</keyword>
<protein>
    <recommendedName>
        <fullName evidence="4">Zinc-ribbon domain-containing protein</fullName>
    </recommendedName>
</protein>
<feature type="transmembrane region" description="Helical" evidence="1">
    <location>
        <begin position="52"/>
        <end position="73"/>
    </location>
</feature>
<dbReference type="RefSeq" id="WP_390308692.1">
    <property type="nucleotide sequence ID" value="NZ_JBHSNQ010000016.1"/>
</dbReference>
<gene>
    <name evidence="2" type="ORF">ACFPOH_01630</name>
</gene>